<organism evidence="1 2">
    <name type="scientific">Polystyrenella longa</name>
    <dbReference type="NCBI Taxonomy" id="2528007"/>
    <lineage>
        <taxon>Bacteria</taxon>
        <taxon>Pseudomonadati</taxon>
        <taxon>Planctomycetota</taxon>
        <taxon>Planctomycetia</taxon>
        <taxon>Planctomycetales</taxon>
        <taxon>Planctomycetaceae</taxon>
        <taxon>Polystyrenella</taxon>
    </lineage>
</organism>
<proteinExistence type="predicted"/>
<dbReference type="EMBL" id="CP036281">
    <property type="protein sequence ID" value="QDU82464.1"/>
    <property type="molecule type" value="Genomic_DNA"/>
</dbReference>
<name>A0A518CTF6_9PLAN</name>
<dbReference type="Proteomes" id="UP000317178">
    <property type="component" value="Chromosome"/>
</dbReference>
<dbReference type="KEGG" id="plon:Pla110_42210"/>
<evidence type="ECO:0000313" key="2">
    <source>
        <dbReference type="Proteomes" id="UP000317178"/>
    </source>
</evidence>
<protein>
    <submittedName>
        <fullName evidence="1">Uncharacterized protein</fullName>
    </submittedName>
</protein>
<evidence type="ECO:0000313" key="1">
    <source>
        <dbReference type="EMBL" id="QDU82464.1"/>
    </source>
</evidence>
<keyword evidence="2" id="KW-1185">Reference proteome</keyword>
<accession>A0A518CTF6</accession>
<sequence length="156" mass="17089">MDFLVTLFCRINHVLIQAPRRKQVPIAFAAEILEQRVMLSATLTVDSASVTVEQGETASNNGTYYEVGNNIASLSASIGTVTDNNNGTWSWAYNTTANSDENQTVKITSTDSAGLETEVTFNLEATRITAFMRVDNVIVPINDDGTIKNQDYFTVI</sequence>
<dbReference type="AlphaFoldDB" id="A0A518CTF6"/>
<reference evidence="1 2" key="1">
    <citation type="submission" date="2019-02" db="EMBL/GenBank/DDBJ databases">
        <title>Deep-cultivation of Planctomycetes and their phenomic and genomic characterization uncovers novel biology.</title>
        <authorList>
            <person name="Wiegand S."/>
            <person name="Jogler M."/>
            <person name="Boedeker C."/>
            <person name="Pinto D."/>
            <person name="Vollmers J."/>
            <person name="Rivas-Marin E."/>
            <person name="Kohn T."/>
            <person name="Peeters S.H."/>
            <person name="Heuer A."/>
            <person name="Rast P."/>
            <person name="Oberbeckmann S."/>
            <person name="Bunk B."/>
            <person name="Jeske O."/>
            <person name="Meyerdierks A."/>
            <person name="Storesund J.E."/>
            <person name="Kallscheuer N."/>
            <person name="Luecker S."/>
            <person name="Lage O.M."/>
            <person name="Pohl T."/>
            <person name="Merkel B.J."/>
            <person name="Hornburger P."/>
            <person name="Mueller R.-W."/>
            <person name="Bruemmer F."/>
            <person name="Labrenz M."/>
            <person name="Spormann A.M."/>
            <person name="Op den Camp H."/>
            <person name="Overmann J."/>
            <person name="Amann R."/>
            <person name="Jetten M.S.M."/>
            <person name="Mascher T."/>
            <person name="Medema M.H."/>
            <person name="Devos D.P."/>
            <person name="Kaster A.-K."/>
            <person name="Ovreas L."/>
            <person name="Rohde M."/>
            <person name="Galperin M.Y."/>
            <person name="Jogler C."/>
        </authorList>
    </citation>
    <scope>NUCLEOTIDE SEQUENCE [LARGE SCALE GENOMIC DNA]</scope>
    <source>
        <strain evidence="1 2">Pla110</strain>
    </source>
</reference>
<gene>
    <name evidence="1" type="ORF">Pla110_42210</name>
</gene>